<dbReference type="AlphaFoldDB" id="A0AAD5RNA8"/>
<gene>
    <name evidence="2" type="ORF">MKZ38_002923</name>
</gene>
<feature type="compositionally biased region" description="Basic and acidic residues" evidence="1">
    <location>
        <begin position="138"/>
        <end position="154"/>
    </location>
</feature>
<evidence type="ECO:0000313" key="2">
    <source>
        <dbReference type="EMBL" id="KAJ2899672.1"/>
    </source>
</evidence>
<evidence type="ECO:0000256" key="1">
    <source>
        <dbReference type="SAM" id="MobiDB-lite"/>
    </source>
</evidence>
<evidence type="ECO:0000313" key="3">
    <source>
        <dbReference type="Proteomes" id="UP001201980"/>
    </source>
</evidence>
<dbReference type="EMBL" id="JAKWBI020000191">
    <property type="protein sequence ID" value="KAJ2899672.1"/>
    <property type="molecule type" value="Genomic_DNA"/>
</dbReference>
<keyword evidence="3" id="KW-1185">Reference proteome</keyword>
<proteinExistence type="predicted"/>
<feature type="region of interest" description="Disordered" evidence="1">
    <location>
        <begin position="128"/>
        <end position="154"/>
    </location>
</feature>
<protein>
    <submittedName>
        <fullName evidence="2">Uncharacterized protein</fullName>
    </submittedName>
</protein>
<accession>A0AAD5RNA8</accession>
<reference evidence="2" key="1">
    <citation type="submission" date="2022-07" db="EMBL/GenBank/DDBJ databases">
        <title>Draft genome sequence of Zalerion maritima ATCC 34329, a (micro)plastics degrading marine fungus.</title>
        <authorList>
            <person name="Paco A."/>
            <person name="Goncalves M.F.M."/>
            <person name="Rocha-Santos T.A.P."/>
            <person name="Alves A."/>
        </authorList>
    </citation>
    <scope>NUCLEOTIDE SEQUENCE</scope>
    <source>
        <strain evidence="2">ATCC 34329</strain>
    </source>
</reference>
<comment type="caution">
    <text evidence="2">The sequence shown here is derived from an EMBL/GenBank/DDBJ whole genome shotgun (WGS) entry which is preliminary data.</text>
</comment>
<dbReference type="Proteomes" id="UP001201980">
    <property type="component" value="Unassembled WGS sequence"/>
</dbReference>
<sequence>MEGTDVDLYVNALNYGIDSSLLVCHQNVYFGWTGVIVLSFQLPRITVRSPTLLRDTSGSRQLVEYLNRRVDRNQGPATALLPWRATKFQGEMPCLRFFPSSLLPTECLPPILHTYSLTHIIRSRRGRSCQPTYTTDAPRSRDRKIPRTSKTADGKKKTALSSLAECTRTYPLDRTSELMLVAMHSSGQPSLADKTQPCLIARLVSFPLPSWYLCIRTLWLRVHTMYVISDLHLLITPYGDLPSPTVLGSCRPIYTKWLRAFIVAAEGHDTSFAHRETGFRASTEYKHCGWRLRAKEISGKDLATVATEGHAALDVGLVYPVVPTLQQTGCHHPNFLLFHTSPTASAGDPFSTINRRMAAGPSPCHAPKKKVPHVGKKGCPSWRVLVRPEAVPHAGGGRGYRRVRRYSGNMRPVTGKAKANLAQSIWIFNDPHDLEEASKDQNGGPQPVVRRGGGVFSGQSRHFNCVTLHDTSGTKCSVPCNDNTSSPPSGGQRSTVAPHWWTHNATLPNGRRFRILWHGSTDWMGASLPLVRNRMRHGRQVGLLCALAYAPKLSAKSRATGLQATPRDKMFVYDGRQPVFVG</sequence>
<name>A0AAD5RNA8_9PEZI</name>
<organism evidence="2 3">
    <name type="scientific">Zalerion maritima</name>
    <dbReference type="NCBI Taxonomy" id="339359"/>
    <lineage>
        <taxon>Eukaryota</taxon>
        <taxon>Fungi</taxon>
        <taxon>Dikarya</taxon>
        <taxon>Ascomycota</taxon>
        <taxon>Pezizomycotina</taxon>
        <taxon>Sordariomycetes</taxon>
        <taxon>Lulworthiomycetidae</taxon>
        <taxon>Lulworthiales</taxon>
        <taxon>Lulworthiaceae</taxon>
        <taxon>Zalerion</taxon>
    </lineage>
</organism>